<dbReference type="RefSeq" id="WP_160426615.1">
    <property type="nucleotide sequence ID" value="NZ_WSTA01000090.1"/>
</dbReference>
<evidence type="ECO:0000313" key="3">
    <source>
        <dbReference type="Proteomes" id="UP000438182"/>
    </source>
</evidence>
<keyword evidence="1" id="KW-0812">Transmembrane</keyword>
<keyword evidence="1" id="KW-0472">Membrane</keyword>
<feature type="transmembrane region" description="Helical" evidence="1">
    <location>
        <begin position="81"/>
        <end position="100"/>
    </location>
</feature>
<dbReference type="AlphaFoldDB" id="A0A6I4P620"/>
<evidence type="ECO:0000313" key="2">
    <source>
        <dbReference type="EMBL" id="MWB99959.1"/>
    </source>
</evidence>
<feature type="transmembrane region" description="Helical" evidence="1">
    <location>
        <begin position="55"/>
        <end position="74"/>
    </location>
</feature>
<protein>
    <submittedName>
        <fullName evidence="2">Uncharacterized protein</fullName>
    </submittedName>
</protein>
<comment type="caution">
    <text evidence="2">The sequence shown here is derived from an EMBL/GenBank/DDBJ whole genome shotgun (WGS) entry which is preliminary data.</text>
</comment>
<keyword evidence="3" id="KW-1185">Reference proteome</keyword>
<keyword evidence="1" id="KW-1133">Transmembrane helix</keyword>
<organism evidence="2 3">
    <name type="scientific">Agromyces seonyuensis</name>
    <dbReference type="NCBI Taxonomy" id="2662446"/>
    <lineage>
        <taxon>Bacteria</taxon>
        <taxon>Bacillati</taxon>
        <taxon>Actinomycetota</taxon>
        <taxon>Actinomycetes</taxon>
        <taxon>Micrococcales</taxon>
        <taxon>Microbacteriaceae</taxon>
        <taxon>Agromyces</taxon>
    </lineage>
</organism>
<proteinExistence type="predicted"/>
<accession>A0A6I4P620</accession>
<dbReference type="Proteomes" id="UP000438182">
    <property type="component" value="Unassembled WGS sequence"/>
</dbReference>
<feature type="transmembrane region" description="Helical" evidence="1">
    <location>
        <begin position="6"/>
        <end position="24"/>
    </location>
</feature>
<gene>
    <name evidence="2" type="ORF">GB864_15540</name>
</gene>
<name>A0A6I4P620_9MICO</name>
<sequence>MITLTWLLLIAIAGGVLALVDGILRLRGRGTAIGIVEVIVSALFLLSLFVPGIPFGSLVLAVVTGIVLIVSLVARRGSTALAIAGLALLAIWIVLAQGWLRIPGIN</sequence>
<dbReference type="EMBL" id="WSTA01000090">
    <property type="protein sequence ID" value="MWB99959.1"/>
    <property type="molecule type" value="Genomic_DNA"/>
</dbReference>
<evidence type="ECO:0000256" key="1">
    <source>
        <dbReference type="SAM" id="Phobius"/>
    </source>
</evidence>
<feature type="transmembrane region" description="Helical" evidence="1">
    <location>
        <begin position="31"/>
        <end position="49"/>
    </location>
</feature>
<reference evidence="2 3" key="1">
    <citation type="submission" date="2019-12" db="EMBL/GenBank/DDBJ databases">
        <authorList>
            <person name="Kim Y.S."/>
        </authorList>
    </citation>
    <scope>NUCLEOTIDE SEQUENCE [LARGE SCALE GENOMIC DNA]</scope>
    <source>
        <strain evidence="2 3">MMS17-SY077</strain>
    </source>
</reference>